<evidence type="ECO:0000313" key="1">
    <source>
        <dbReference type="EMBL" id="CAK9259309.1"/>
    </source>
</evidence>
<gene>
    <name evidence="1" type="ORF">CSSPJE1EN1_LOCUS4787</name>
</gene>
<reference evidence="1" key="1">
    <citation type="submission" date="2024-02" db="EMBL/GenBank/DDBJ databases">
        <authorList>
            <consortium name="ELIXIR-Norway"/>
            <consortium name="Elixir Norway"/>
        </authorList>
    </citation>
    <scope>NUCLEOTIDE SEQUENCE</scope>
</reference>
<dbReference type="Proteomes" id="UP001497444">
    <property type="component" value="Chromosome 12"/>
</dbReference>
<protein>
    <submittedName>
        <fullName evidence="1">Uncharacterized protein</fullName>
    </submittedName>
</protein>
<accession>A0ABP0VXS8</accession>
<evidence type="ECO:0000313" key="2">
    <source>
        <dbReference type="Proteomes" id="UP001497444"/>
    </source>
</evidence>
<proteinExistence type="predicted"/>
<name>A0ABP0VXS8_9BRYO</name>
<organism evidence="1 2">
    <name type="scientific">Sphagnum jensenii</name>
    <dbReference type="NCBI Taxonomy" id="128206"/>
    <lineage>
        <taxon>Eukaryota</taxon>
        <taxon>Viridiplantae</taxon>
        <taxon>Streptophyta</taxon>
        <taxon>Embryophyta</taxon>
        <taxon>Bryophyta</taxon>
        <taxon>Sphagnophytina</taxon>
        <taxon>Sphagnopsida</taxon>
        <taxon>Sphagnales</taxon>
        <taxon>Sphagnaceae</taxon>
        <taxon>Sphagnum</taxon>
    </lineage>
</organism>
<keyword evidence="2" id="KW-1185">Reference proteome</keyword>
<dbReference type="EMBL" id="OZ020107">
    <property type="protein sequence ID" value="CAK9259309.1"/>
    <property type="molecule type" value="Genomic_DNA"/>
</dbReference>
<sequence length="108" mass="11984">MGLKTNGSPVDAHLSKMEATIENIVSLTATDNLVVNQLMERKEERKLNLRLIGFEAKEGEPEKELVQRLNIELLEGRMKLRAKVIIATQQWSIVVRASALAVGTCALT</sequence>